<dbReference type="RefSeq" id="WP_187819466.1">
    <property type="nucleotide sequence ID" value="NZ_JACTVJ010000031.1"/>
</dbReference>
<gene>
    <name evidence="2" type="ORF">H9Y04_41610</name>
</gene>
<feature type="compositionally biased region" description="Low complexity" evidence="1">
    <location>
        <begin position="167"/>
        <end position="188"/>
    </location>
</feature>
<evidence type="ECO:0000313" key="3">
    <source>
        <dbReference type="Proteomes" id="UP000642284"/>
    </source>
</evidence>
<feature type="region of interest" description="Disordered" evidence="1">
    <location>
        <begin position="144"/>
        <end position="188"/>
    </location>
</feature>
<organism evidence="2 3">
    <name type="scientific">Streptomyces polyasparticus</name>
    <dbReference type="NCBI Taxonomy" id="2767826"/>
    <lineage>
        <taxon>Bacteria</taxon>
        <taxon>Bacillati</taxon>
        <taxon>Actinomycetota</taxon>
        <taxon>Actinomycetes</taxon>
        <taxon>Kitasatosporales</taxon>
        <taxon>Streptomycetaceae</taxon>
        <taxon>Streptomyces</taxon>
    </lineage>
</organism>
<feature type="region of interest" description="Disordered" evidence="1">
    <location>
        <begin position="26"/>
        <end position="45"/>
    </location>
</feature>
<name>A0ABR7SVT9_9ACTN</name>
<dbReference type="Proteomes" id="UP000642284">
    <property type="component" value="Unassembled WGS sequence"/>
</dbReference>
<reference evidence="2 3" key="1">
    <citation type="submission" date="2020-08" db="EMBL/GenBank/DDBJ databases">
        <title>Genemic of Streptomyces polyaspartic.</title>
        <authorList>
            <person name="Liu W."/>
        </authorList>
    </citation>
    <scope>NUCLEOTIDE SEQUENCE [LARGE SCALE GENOMIC DNA]</scope>
    <source>
        <strain evidence="2 3">TRM66268-LWL</strain>
    </source>
</reference>
<sequence length="188" mass="18300">MTTHAPSHPAGPLDQAALLGTAVTAGLHHPGPAATKSDAPPSDADRAEVGHALRYLTNSGLLSDTEGAAFTEYASHDKSDAPEPGSGLLTVGSVLAVLVRAETPLGLFRHVVDAALTGFLHAGRDAAVSCASIAAIRVLGATKSSSGPFGPPATKSGATKSGAGLDATKSGAGSGATKSGTGLGATKS</sequence>
<dbReference type="EMBL" id="JACTVJ010000031">
    <property type="protein sequence ID" value="MBC9719042.1"/>
    <property type="molecule type" value="Genomic_DNA"/>
</dbReference>
<evidence type="ECO:0000313" key="2">
    <source>
        <dbReference type="EMBL" id="MBC9719042.1"/>
    </source>
</evidence>
<comment type="caution">
    <text evidence="2">The sequence shown here is derived from an EMBL/GenBank/DDBJ whole genome shotgun (WGS) entry which is preliminary data.</text>
</comment>
<keyword evidence="3" id="KW-1185">Reference proteome</keyword>
<proteinExistence type="predicted"/>
<accession>A0ABR7SVT9</accession>
<protein>
    <submittedName>
        <fullName evidence="2">Uncharacterized protein</fullName>
    </submittedName>
</protein>
<evidence type="ECO:0000256" key="1">
    <source>
        <dbReference type="SAM" id="MobiDB-lite"/>
    </source>
</evidence>